<gene>
    <name evidence="4" type="ORF">AABB29_18605</name>
</gene>
<feature type="compositionally biased region" description="Acidic residues" evidence="3">
    <location>
        <begin position="22"/>
        <end position="32"/>
    </location>
</feature>
<dbReference type="InterPro" id="IPR001343">
    <property type="entry name" value="Hemolysn_Ca-bd"/>
</dbReference>
<reference evidence="5" key="1">
    <citation type="submission" date="2024-04" db="EMBL/GenBank/DDBJ databases">
        <title>Phylogenomic analyses of a clade within the roseobacter group suggest taxonomic reassignments of species of the genera Aestuariivita, Citreicella, Loktanella, Nautella, Pelagibaca, Ruegeria, Thalassobius, Thiobacimonas and Tropicibacter, and the proposal o.</title>
        <authorList>
            <person name="Jeon C.O."/>
        </authorList>
    </citation>
    <scope>NUCLEOTIDE SEQUENCE [LARGE SCALE GENOMIC DNA]</scope>
    <source>
        <strain evidence="5">BS5-3</strain>
    </source>
</reference>
<keyword evidence="5" id="KW-1185">Reference proteome</keyword>
<keyword evidence="2" id="KW-0964">Secreted</keyword>
<proteinExistence type="predicted"/>
<comment type="subcellular location">
    <subcellularLocation>
        <location evidence="1">Secreted</location>
    </subcellularLocation>
</comment>
<dbReference type="Proteomes" id="UP001440612">
    <property type="component" value="Chromosome"/>
</dbReference>
<evidence type="ECO:0000256" key="2">
    <source>
        <dbReference type="ARBA" id="ARBA00022525"/>
    </source>
</evidence>
<accession>A0ABZ2V318</accession>
<name>A0ABZ2V318_9RHOB</name>
<dbReference type="InterPro" id="IPR018511">
    <property type="entry name" value="Hemolysin-typ_Ca-bd_CS"/>
</dbReference>
<dbReference type="Pfam" id="PF00353">
    <property type="entry name" value="HemolysinCabind"/>
    <property type="match status" value="3"/>
</dbReference>
<dbReference type="Gene3D" id="2.150.10.10">
    <property type="entry name" value="Serralysin-like metalloprotease, C-terminal"/>
    <property type="match status" value="1"/>
</dbReference>
<dbReference type="PRINTS" id="PR00313">
    <property type="entry name" value="CABNDNGRPT"/>
</dbReference>
<dbReference type="PANTHER" id="PTHR38340">
    <property type="entry name" value="S-LAYER PROTEIN"/>
    <property type="match status" value="1"/>
</dbReference>
<feature type="region of interest" description="Disordered" evidence="3">
    <location>
        <begin position="21"/>
        <end position="46"/>
    </location>
</feature>
<dbReference type="EMBL" id="CP150951">
    <property type="protein sequence ID" value="WZC48821.1"/>
    <property type="molecule type" value="Genomic_DNA"/>
</dbReference>
<evidence type="ECO:0000313" key="4">
    <source>
        <dbReference type="EMBL" id="WZC48821.1"/>
    </source>
</evidence>
<dbReference type="InterPro" id="IPR050557">
    <property type="entry name" value="RTX_toxin/Mannuronan_C5-epim"/>
</dbReference>
<dbReference type="SUPFAM" id="SSF51120">
    <property type="entry name" value="beta-Roll"/>
    <property type="match status" value="2"/>
</dbReference>
<dbReference type="PANTHER" id="PTHR38340:SF1">
    <property type="entry name" value="S-LAYER PROTEIN"/>
    <property type="match status" value="1"/>
</dbReference>
<dbReference type="InterPro" id="IPR011049">
    <property type="entry name" value="Serralysin-like_metalloprot_C"/>
</dbReference>
<protein>
    <submittedName>
        <fullName evidence="4">Calcium-binding protein</fullName>
    </submittedName>
</protein>
<evidence type="ECO:0000256" key="1">
    <source>
        <dbReference type="ARBA" id="ARBA00004613"/>
    </source>
</evidence>
<evidence type="ECO:0000313" key="5">
    <source>
        <dbReference type="Proteomes" id="UP001440612"/>
    </source>
</evidence>
<dbReference type="RefSeq" id="WP_341366934.1">
    <property type="nucleotide sequence ID" value="NZ_CP150951.2"/>
</dbReference>
<sequence>MDLTLLLALLGLGVLVIPALGGDDDDDSADEDNTIRGTSEDDELEGTTDGEEILGFLGDDIINGNGGLDILRGSGGEDTITGGADRDEIYGGADNDELFGLGGDDTIEGGGGNDVIDAGEGSDIVRAGAGDDTVYGNLGTDTLRGEDDDDDLFLWGNEGTAFGGEGDDDLIMVTGRGVLDGVAGTNTFYALANDDDEQQTVAIIQELGDGDQIVMTIDTDDATVVGEDLLVTVTEGTINGIEGYNVEIAFADESDEPAQFETSRVFIYGRSLDIEDVVASIQVDVTVDAELTVEGAQATFDALEPDAPAQTDPVVTP</sequence>
<dbReference type="PROSITE" id="PS00330">
    <property type="entry name" value="HEMOLYSIN_CALCIUM"/>
    <property type="match status" value="1"/>
</dbReference>
<evidence type="ECO:0000256" key="3">
    <source>
        <dbReference type="SAM" id="MobiDB-lite"/>
    </source>
</evidence>
<organism evidence="4 5">
    <name type="scientific">Yoonia phaeophyticola</name>
    <dbReference type="NCBI Taxonomy" id="3137369"/>
    <lineage>
        <taxon>Bacteria</taxon>
        <taxon>Pseudomonadati</taxon>
        <taxon>Pseudomonadota</taxon>
        <taxon>Alphaproteobacteria</taxon>
        <taxon>Rhodobacterales</taxon>
        <taxon>Paracoccaceae</taxon>
        <taxon>Yoonia</taxon>
    </lineage>
</organism>